<evidence type="ECO:0008006" key="5">
    <source>
        <dbReference type="Google" id="ProtNLM"/>
    </source>
</evidence>
<keyword evidence="2" id="KW-0812">Transmembrane</keyword>
<evidence type="ECO:0000256" key="1">
    <source>
        <dbReference type="SAM" id="Coils"/>
    </source>
</evidence>
<keyword evidence="2" id="KW-0472">Membrane</keyword>
<organism evidence="3 4">
    <name type="scientific">Aquimarina spongiae</name>
    <dbReference type="NCBI Taxonomy" id="570521"/>
    <lineage>
        <taxon>Bacteria</taxon>
        <taxon>Pseudomonadati</taxon>
        <taxon>Bacteroidota</taxon>
        <taxon>Flavobacteriia</taxon>
        <taxon>Flavobacteriales</taxon>
        <taxon>Flavobacteriaceae</taxon>
        <taxon>Aquimarina</taxon>
    </lineage>
</organism>
<feature type="transmembrane region" description="Helical" evidence="2">
    <location>
        <begin position="50"/>
        <end position="72"/>
    </location>
</feature>
<proteinExistence type="predicted"/>
<accession>A0A1M6KY31</accession>
<protein>
    <recommendedName>
        <fullName evidence="5">Anti-sigma factor</fullName>
    </recommendedName>
</protein>
<gene>
    <name evidence="3" type="ORF">SAMN04488508_1136</name>
</gene>
<dbReference type="EMBL" id="FQYP01000013">
    <property type="protein sequence ID" value="SHJ63830.1"/>
    <property type="molecule type" value="Genomic_DNA"/>
</dbReference>
<dbReference type="STRING" id="570521.SAMN04488508_1136"/>
<evidence type="ECO:0000313" key="3">
    <source>
        <dbReference type="EMBL" id="SHJ63830.1"/>
    </source>
</evidence>
<keyword evidence="4" id="KW-1185">Reference proteome</keyword>
<feature type="coiled-coil region" evidence="1">
    <location>
        <begin position="122"/>
        <end position="170"/>
    </location>
</feature>
<dbReference type="OrthoDB" id="1439272at2"/>
<evidence type="ECO:0000256" key="2">
    <source>
        <dbReference type="SAM" id="Phobius"/>
    </source>
</evidence>
<reference evidence="4" key="1">
    <citation type="submission" date="2016-11" db="EMBL/GenBank/DDBJ databases">
        <authorList>
            <person name="Varghese N."/>
            <person name="Submissions S."/>
        </authorList>
    </citation>
    <scope>NUCLEOTIDE SEQUENCE [LARGE SCALE GENOMIC DNA]</scope>
    <source>
        <strain evidence="4">DSM 22623</strain>
    </source>
</reference>
<evidence type="ECO:0000313" key="4">
    <source>
        <dbReference type="Proteomes" id="UP000184432"/>
    </source>
</evidence>
<dbReference type="AlphaFoldDB" id="A0A1M6KY31"/>
<keyword evidence="1" id="KW-0175">Coiled coil</keyword>
<name>A0A1M6KY31_9FLAO</name>
<dbReference type="Proteomes" id="UP000184432">
    <property type="component" value="Unassembled WGS sequence"/>
</dbReference>
<keyword evidence="2" id="KW-1133">Transmembrane helix</keyword>
<dbReference type="RefSeq" id="WP_073321430.1">
    <property type="nucleotide sequence ID" value="NZ_FQYP01000013.1"/>
</dbReference>
<sequence>MDNFEKHIRENAAQFDEHKADRAKLWAQISAQLQEKEKETKVIPLWRSSLLRIAVVIAVIVSVAGFVGLSMFNKNSGEDQYVSKELLEINMHYKDLVAYQVELVKKNPNLSEEDKAEFLSFMDELDTEYETLRLEMQKNLDNERVLEAVVANYKKRIELIQRLLQKINDSKKIEDDYGYTL</sequence>